<name>A0AAN7K5Z9_9MYRT</name>
<keyword evidence="1" id="KW-0732">Signal</keyword>
<reference evidence="2 3" key="1">
    <citation type="journal article" date="2023" name="Hortic Res">
        <title>Pangenome of water caltrop reveals structural variations and asymmetric subgenome divergence after allopolyploidization.</title>
        <authorList>
            <person name="Zhang X."/>
            <person name="Chen Y."/>
            <person name="Wang L."/>
            <person name="Yuan Y."/>
            <person name="Fang M."/>
            <person name="Shi L."/>
            <person name="Lu R."/>
            <person name="Comes H.P."/>
            <person name="Ma Y."/>
            <person name="Chen Y."/>
            <person name="Huang G."/>
            <person name="Zhou Y."/>
            <person name="Zheng Z."/>
            <person name="Qiu Y."/>
        </authorList>
    </citation>
    <scope>NUCLEOTIDE SEQUENCE [LARGE SCALE GENOMIC DNA]</scope>
    <source>
        <tissue evidence="2">Roots</tissue>
    </source>
</reference>
<gene>
    <name evidence="2" type="ORF">SAY87_005357</name>
</gene>
<organism evidence="2 3">
    <name type="scientific">Trapa incisa</name>
    <dbReference type="NCBI Taxonomy" id="236973"/>
    <lineage>
        <taxon>Eukaryota</taxon>
        <taxon>Viridiplantae</taxon>
        <taxon>Streptophyta</taxon>
        <taxon>Embryophyta</taxon>
        <taxon>Tracheophyta</taxon>
        <taxon>Spermatophyta</taxon>
        <taxon>Magnoliopsida</taxon>
        <taxon>eudicotyledons</taxon>
        <taxon>Gunneridae</taxon>
        <taxon>Pentapetalae</taxon>
        <taxon>rosids</taxon>
        <taxon>malvids</taxon>
        <taxon>Myrtales</taxon>
        <taxon>Lythraceae</taxon>
        <taxon>Trapa</taxon>
    </lineage>
</organism>
<protein>
    <submittedName>
        <fullName evidence="2">Uncharacterized protein</fullName>
    </submittedName>
</protein>
<dbReference type="Proteomes" id="UP001345219">
    <property type="component" value="Chromosome 5"/>
</dbReference>
<comment type="caution">
    <text evidence="2">The sequence shown here is derived from an EMBL/GenBank/DDBJ whole genome shotgun (WGS) entry which is preliminary data.</text>
</comment>
<keyword evidence="3" id="KW-1185">Reference proteome</keyword>
<sequence>MNYSRRSSCSLFLLCVHWFTTTPRPLSSPRILSYLMPTKTIYPVEVETVASSLFEKPKIQRVEKLCSEVRSFGAEIIDVDELASIYNIRIDKFQTIFSLGFSILLVAIGNRSISKRILPRGFGSTSSGKTLIAEAAAVAAVARGRPLFYTTPLKTLSNQKFLEFR</sequence>
<dbReference type="EMBL" id="JAXIOK010000010">
    <property type="protein sequence ID" value="KAK4760464.1"/>
    <property type="molecule type" value="Genomic_DNA"/>
</dbReference>
<accession>A0AAN7K5Z9</accession>
<evidence type="ECO:0000313" key="3">
    <source>
        <dbReference type="Proteomes" id="UP001345219"/>
    </source>
</evidence>
<dbReference type="SUPFAM" id="SSF52540">
    <property type="entry name" value="P-loop containing nucleoside triphosphate hydrolases"/>
    <property type="match status" value="1"/>
</dbReference>
<feature type="chain" id="PRO_5043039861" evidence="1">
    <location>
        <begin position="24"/>
        <end position="165"/>
    </location>
</feature>
<feature type="signal peptide" evidence="1">
    <location>
        <begin position="1"/>
        <end position="23"/>
    </location>
</feature>
<dbReference type="Gene3D" id="3.40.50.300">
    <property type="entry name" value="P-loop containing nucleotide triphosphate hydrolases"/>
    <property type="match status" value="1"/>
</dbReference>
<proteinExistence type="predicted"/>
<evidence type="ECO:0000256" key="1">
    <source>
        <dbReference type="SAM" id="SignalP"/>
    </source>
</evidence>
<dbReference type="InterPro" id="IPR027417">
    <property type="entry name" value="P-loop_NTPase"/>
</dbReference>
<evidence type="ECO:0000313" key="2">
    <source>
        <dbReference type="EMBL" id="KAK4760464.1"/>
    </source>
</evidence>
<dbReference type="AlphaFoldDB" id="A0AAN7K5Z9"/>